<dbReference type="HOGENOM" id="CLU_026709_0_0_14"/>
<dbReference type="InterPro" id="IPR001579">
    <property type="entry name" value="Glyco_hydro_18_chit_AS"/>
</dbReference>
<keyword evidence="3 4" id="KW-0326">Glycosidase</keyword>
<dbReference type="KEGG" id="ssab:SSABA_v1c08740"/>
<evidence type="ECO:0000313" key="8">
    <source>
        <dbReference type="Proteomes" id="UP000019265"/>
    </source>
</evidence>
<dbReference type="PROSITE" id="PS51910">
    <property type="entry name" value="GH18_2"/>
    <property type="match status" value="1"/>
</dbReference>
<organism evidence="7 8">
    <name type="scientific">Spiroplasma sabaudiense Ar-1343</name>
    <dbReference type="NCBI Taxonomy" id="1276257"/>
    <lineage>
        <taxon>Bacteria</taxon>
        <taxon>Bacillati</taxon>
        <taxon>Mycoplasmatota</taxon>
        <taxon>Mollicutes</taxon>
        <taxon>Entomoplasmatales</taxon>
        <taxon>Spiroplasmataceae</taxon>
        <taxon>Spiroplasma</taxon>
    </lineage>
</organism>
<dbReference type="Proteomes" id="UP000019265">
    <property type="component" value="Chromosome"/>
</dbReference>
<dbReference type="GO" id="GO:0008061">
    <property type="term" value="F:chitin binding"/>
    <property type="evidence" value="ECO:0007669"/>
    <property type="project" value="InterPro"/>
</dbReference>
<dbReference type="EMBL" id="CP006934">
    <property type="protein sequence ID" value="AHI54273.1"/>
    <property type="molecule type" value="Genomic_DNA"/>
</dbReference>
<dbReference type="PROSITE" id="PS51257">
    <property type="entry name" value="PROKAR_LIPOPROTEIN"/>
    <property type="match status" value="1"/>
</dbReference>
<feature type="signal peptide" evidence="5">
    <location>
        <begin position="1"/>
        <end position="17"/>
    </location>
</feature>
<dbReference type="PANTHER" id="PTHR45708:SF49">
    <property type="entry name" value="ENDOCHITINASE"/>
    <property type="match status" value="1"/>
</dbReference>
<keyword evidence="2 4" id="KW-0378">Hydrolase</keyword>
<dbReference type="STRING" id="1276257.SSABA_v1c08740"/>
<keyword evidence="8" id="KW-1185">Reference proteome</keyword>
<dbReference type="GO" id="GO:0005975">
    <property type="term" value="P:carbohydrate metabolic process"/>
    <property type="evidence" value="ECO:0007669"/>
    <property type="project" value="InterPro"/>
</dbReference>
<name>W6AAT6_9MOLU</name>
<dbReference type="PROSITE" id="PS01095">
    <property type="entry name" value="GH18_1"/>
    <property type="match status" value="1"/>
</dbReference>
<dbReference type="InterPro" id="IPR017853">
    <property type="entry name" value="GH"/>
</dbReference>
<dbReference type="EC" id="3.2.1.14" evidence="1"/>
<dbReference type="SMART" id="SM00636">
    <property type="entry name" value="Glyco_18"/>
    <property type="match status" value="1"/>
</dbReference>
<dbReference type="OrthoDB" id="315328at2"/>
<dbReference type="eggNOG" id="COG3469">
    <property type="taxonomic scope" value="Bacteria"/>
</dbReference>
<evidence type="ECO:0000256" key="5">
    <source>
        <dbReference type="SAM" id="SignalP"/>
    </source>
</evidence>
<dbReference type="Pfam" id="PF00704">
    <property type="entry name" value="Glyco_hydro_18"/>
    <property type="match status" value="1"/>
</dbReference>
<dbReference type="AlphaFoldDB" id="W6AAT6"/>
<dbReference type="InterPro" id="IPR011583">
    <property type="entry name" value="Chitinase_II/V-like_cat"/>
</dbReference>
<dbReference type="InterPro" id="IPR001223">
    <property type="entry name" value="Glyco_hydro18_cat"/>
</dbReference>
<sequence length="668" mass="74598">MKKLLLLLGSATLCASGASTTVSCFWSKPSEEEETKQNLYTAIKNKDLGEIKNDEESTIFTSLKELNPELEVDDIEIINISSTGAKVKAIESSKLYFGDAQLTFTIEDYIPDGRQELVDVIANSYLGELDNNQESTIKAVVEEQNKNIDMSQINITNITTTSAKLTAKADSTSYRGSVTVTFKIKEVVVKKELIEVITQPALGRLENNDQNTISNAVKQKNPSVDMSQITISNITTTSAKLTAKADSKDYQGSTTVTFTLNDAILKKELTEVITKPALGRLENNDQNTISNAVEKNNPSVDMNQITISNITTTSAKLTANTNSKDYQGTTTVTFNLDGSSINKEDKTLVGYWYEWGGSYQVKPNLTELPSSYNVIDLSFLYATAPYQMPVFQVNDPVSLKTGITYQHSLGHKVLVSMGGQTGDSMKFRKGQEAELKAAILKAINDYDLDGLDIDWEGSCLADRESQEVTITVLKEIKDEWKAQGKNFIITMAPEMPYLKNSSLNSGASYIPFLKGLDDYYDWINPQFYNGWAFGPYVEQAEANKLGVNPLEIITNDDEARRGEFYYVMTKYLTTTYSRYNDFYLIEPERFVLGASTNEPAGRGAATETAIKKSYKLLAEDGIYTRGLMTWALNFDNYDGNIISNNQTIYFKRWSFAKWYDETHGTEFD</sequence>
<gene>
    <name evidence="7" type="primary">chiA2</name>
    <name evidence="7" type="ORF">SSABA_v1c08740</name>
</gene>
<feature type="chain" id="PRO_5004877268" description="chitinase" evidence="5">
    <location>
        <begin position="18"/>
        <end position="668"/>
    </location>
</feature>
<evidence type="ECO:0000256" key="2">
    <source>
        <dbReference type="ARBA" id="ARBA00022801"/>
    </source>
</evidence>
<accession>W6AAT6</accession>
<evidence type="ECO:0000256" key="4">
    <source>
        <dbReference type="RuleBase" id="RU000489"/>
    </source>
</evidence>
<reference evidence="7 8" key="1">
    <citation type="journal article" date="2014" name="Genome Biol. Evol.">
        <title>Molecular evolution of the substrate utilization strategies and putative virulence factors in mosquito-associated Spiroplasma species.</title>
        <authorList>
            <person name="Chang T.H."/>
            <person name="Lo W.S."/>
            <person name="Ku C."/>
            <person name="Chen L.L."/>
            <person name="Kuo C.H."/>
        </authorList>
    </citation>
    <scope>NUCLEOTIDE SEQUENCE [LARGE SCALE GENOMIC DNA]</scope>
    <source>
        <strain evidence="7">Ar-1343</strain>
    </source>
</reference>
<evidence type="ECO:0000256" key="3">
    <source>
        <dbReference type="ARBA" id="ARBA00023295"/>
    </source>
</evidence>
<keyword evidence="5" id="KW-0732">Signal</keyword>
<feature type="domain" description="GH18" evidence="6">
    <location>
        <begin position="346"/>
        <end position="668"/>
    </location>
</feature>
<dbReference type="InterPro" id="IPR050542">
    <property type="entry name" value="Glycosyl_Hydrlase18_Chitinase"/>
</dbReference>
<protein>
    <recommendedName>
        <fullName evidence="1">chitinase</fullName>
        <ecNumber evidence="1">3.2.1.14</ecNumber>
    </recommendedName>
</protein>
<dbReference type="RefSeq" id="WP_025251409.1">
    <property type="nucleotide sequence ID" value="NZ_CP006934.1"/>
</dbReference>
<dbReference type="PANTHER" id="PTHR45708">
    <property type="entry name" value="ENDOCHITINASE"/>
    <property type="match status" value="1"/>
</dbReference>
<dbReference type="Gene3D" id="3.20.20.80">
    <property type="entry name" value="Glycosidases"/>
    <property type="match status" value="1"/>
</dbReference>
<dbReference type="PATRIC" id="fig|1276257.3.peg.886"/>
<dbReference type="SUPFAM" id="SSF51445">
    <property type="entry name" value="(Trans)glycosidases"/>
    <property type="match status" value="1"/>
</dbReference>
<evidence type="ECO:0000256" key="1">
    <source>
        <dbReference type="ARBA" id="ARBA00012729"/>
    </source>
</evidence>
<evidence type="ECO:0000259" key="6">
    <source>
        <dbReference type="PROSITE" id="PS51910"/>
    </source>
</evidence>
<proteinExistence type="predicted"/>
<dbReference type="GO" id="GO:0008843">
    <property type="term" value="F:endochitinase activity"/>
    <property type="evidence" value="ECO:0007669"/>
    <property type="project" value="UniProtKB-EC"/>
</dbReference>
<evidence type="ECO:0000313" key="7">
    <source>
        <dbReference type="EMBL" id="AHI54273.1"/>
    </source>
</evidence>